<gene>
    <name evidence="1" type="ORF">R3W88_023479</name>
</gene>
<organism evidence="1 2">
    <name type="scientific">Solanum pinnatisectum</name>
    <name type="common">tansyleaf nightshade</name>
    <dbReference type="NCBI Taxonomy" id="50273"/>
    <lineage>
        <taxon>Eukaryota</taxon>
        <taxon>Viridiplantae</taxon>
        <taxon>Streptophyta</taxon>
        <taxon>Embryophyta</taxon>
        <taxon>Tracheophyta</taxon>
        <taxon>Spermatophyta</taxon>
        <taxon>Magnoliopsida</taxon>
        <taxon>eudicotyledons</taxon>
        <taxon>Gunneridae</taxon>
        <taxon>Pentapetalae</taxon>
        <taxon>asterids</taxon>
        <taxon>lamiids</taxon>
        <taxon>Solanales</taxon>
        <taxon>Solanaceae</taxon>
        <taxon>Solanoideae</taxon>
        <taxon>Solaneae</taxon>
        <taxon>Solanum</taxon>
    </lineage>
</organism>
<evidence type="ECO:0000313" key="2">
    <source>
        <dbReference type="Proteomes" id="UP001311915"/>
    </source>
</evidence>
<evidence type="ECO:0008006" key="3">
    <source>
        <dbReference type="Google" id="ProtNLM"/>
    </source>
</evidence>
<dbReference type="PANTHER" id="PTHR33116">
    <property type="entry name" value="REVERSE TRANSCRIPTASE ZINC-BINDING DOMAIN-CONTAINING PROTEIN-RELATED-RELATED"/>
    <property type="match status" value="1"/>
</dbReference>
<keyword evidence="2" id="KW-1185">Reference proteome</keyword>
<reference evidence="1 2" key="1">
    <citation type="submission" date="2023-10" db="EMBL/GenBank/DDBJ databases">
        <title>Genome-Wide Identification Analysis in wild type Solanum Pinnatisectum Reveals Some Genes Defensing Phytophthora Infestans.</title>
        <authorList>
            <person name="Sun C."/>
        </authorList>
    </citation>
    <scope>NUCLEOTIDE SEQUENCE [LARGE SCALE GENOMIC DNA]</scope>
    <source>
        <strain evidence="1">LQN</strain>
        <tissue evidence="1">Leaf</tissue>
    </source>
</reference>
<comment type="caution">
    <text evidence="1">The sequence shown here is derived from an EMBL/GenBank/DDBJ whole genome shotgun (WGS) entry which is preliminary data.</text>
</comment>
<dbReference type="AlphaFoldDB" id="A0AAV9LXN9"/>
<dbReference type="PANTHER" id="PTHR33116:SF67">
    <property type="entry name" value="REVERSE TRANSCRIPTASE"/>
    <property type="match status" value="1"/>
</dbReference>
<protein>
    <recommendedName>
        <fullName evidence="3">Reverse transcriptase domain-containing protein</fullName>
    </recommendedName>
</protein>
<proteinExistence type="predicted"/>
<dbReference type="Proteomes" id="UP001311915">
    <property type="component" value="Unassembled WGS sequence"/>
</dbReference>
<dbReference type="EMBL" id="JAWPEI010000003">
    <property type="protein sequence ID" value="KAK4730491.1"/>
    <property type="molecule type" value="Genomic_DNA"/>
</dbReference>
<name>A0AAV9LXN9_9SOLN</name>
<accession>A0AAV9LXN9</accession>
<sequence>MHKWSIAINHSSYVDDTILFCSWHKRSMKKMMKILRRFEYVSGQLINLNKSYVYLHEKVPYSVCQRIKRTTGVSQGVFLFTYLGCPIFMGGKRSHILKS</sequence>
<evidence type="ECO:0000313" key="1">
    <source>
        <dbReference type="EMBL" id="KAK4730491.1"/>
    </source>
</evidence>